<accession>A0A928VQD2</accession>
<protein>
    <submittedName>
        <fullName evidence="1">Uncharacterized protein</fullName>
    </submittedName>
</protein>
<reference evidence="1" key="1">
    <citation type="submission" date="2020-10" db="EMBL/GenBank/DDBJ databases">
        <authorList>
            <person name="Castelo-Branco R."/>
            <person name="Eusebio N."/>
            <person name="Adriana R."/>
            <person name="Vieira A."/>
            <person name="Brugerolle De Fraissinette N."/>
            <person name="Rezende De Castro R."/>
            <person name="Schneider M.P."/>
            <person name="Vasconcelos V."/>
            <person name="Leao P.N."/>
        </authorList>
    </citation>
    <scope>NUCLEOTIDE SEQUENCE</scope>
    <source>
        <strain evidence="1">LEGE 11480</strain>
    </source>
</reference>
<gene>
    <name evidence="1" type="ORF">IQ266_19215</name>
</gene>
<dbReference type="Proteomes" id="UP000625316">
    <property type="component" value="Unassembled WGS sequence"/>
</dbReference>
<dbReference type="RefSeq" id="WP_264326695.1">
    <property type="nucleotide sequence ID" value="NZ_JADEXQ010000078.1"/>
</dbReference>
<proteinExistence type="predicted"/>
<evidence type="ECO:0000313" key="2">
    <source>
        <dbReference type="Proteomes" id="UP000625316"/>
    </source>
</evidence>
<evidence type="ECO:0000313" key="1">
    <source>
        <dbReference type="EMBL" id="MBE9031868.1"/>
    </source>
</evidence>
<sequence length="78" mass="8855">MSQETLQQIAAELQLFNTLEQKENFLFLLGALTARLISLKKAAEILNLDPEALLNILERMGLEFSYLTETDIALETAW</sequence>
<name>A0A928VQD2_9CYAN</name>
<keyword evidence="2" id="KW-1185">Reference proteome</keyword>
<dbReference type="EMBL" id="JADEXQ010000078">
    <property type="protein sequence ID" value="MBE9031868.1"/>
    <property type="molecule type" value="Genomic_DNA"/>
</dbReference>
<organism evidence="1 2">
    <name type="scientific">Romeriopsis navalis LEGE 11480</name>
    <dbReference type="NCBI Taxonomy" id="2777977"/>
    <lineage>
        <taxon>Bacteria</taxon>
        <taxon>Bacillati</taxon>
        <taxon>Cyanobacteriota</taxon>
        <taxon>Cyanophyceae</taxon>
        <taxon>Leptolyngbyales</taxon>
        <taxon>Leptolyngbyaceae</taxon>
        <taxon>Romeriopsis</taxon>
        <taxon>Romeriopsis navalis</taxon>
    </lineage>
</organism>
<dbReference type="AlphaFoldDB" id="A0A928VQD2"/>
<comment type="caution">
    <text evidence="1">The sequence shown here is derived from an EMBL/GenBank/DDBJ whole genome shotgun (WGS) entry which is preliminary data.</text>
</comment>